<comment type="caution">
    <text evidence="2">The sequence shown here is derived from an EMBL/GenBank/DDBJ whole genome shotgun (WGS) entry which is preliminary data.</text>
</comment>
<feature type="chain" id="PRO_5021032705" description="Cytochrome c domain-containing protein" evidence="1">
    <location>
        <begin position="26"/>
        <end position="398"/>
    </location>
</feature>
<evidence type="ECO:0008006" key="4">
    <source>
        <dbReference type="Google" id="ProtNLM"/>
    </source>
</evidence>
<dbReference type="AlphaFoldDB" id="A0A4V2PGK4"/>
<dbReference type="RefSeq" id="WP_132971056.1">
    <property type="nucleotide sequence ID" value="NZ_SMFX01000001.1"/>
</dbReference>
<dbReference type="Gene3D" id="2.40.160.10">
    <property type="entry name" value="Porin"/>
    <property type="match status" value="1"/>
</dbReference>
<dbReference type="EMBL" id="SMFX01000001">
    <property type="protein sequence ID" value="TCK17166.1"/>
    <property type="molecule type" value="Genomic_DNA"/>
</dbReference>
<dbReference type="Proteomes" id="UP000295707">
    <property type="component" value="Unassembled WGS sequence"/>
</dbReference>
<sequence length="398" mass="43651">MMDTKTVLSAFGVVAMLSAATSANAIPAFARKYQTNCSSCHTAYPALNTAGRKFKEAGYRFPKLKGEESVSDFLHWDKVFPVSAAFISRPFDNSSNGKSDTNQAAIHELELFSAGRLYKNVSGFFELEMEDEDGFNTQLAHAAMTYNMSDAVNAQVTYGATLFADSYDTFSDMRRLTASHAAALNSSFGGADNVVAHGGDGGRFRDQRQIVSVYGRPVKQLYYNLGVGGLAKDTEGTNSRTYFGRVAFDITPKVMVGGMAMSGKCETNTSDCTPATDRDFKRYAVDTQVDVGDGRLTGVFIRGKDDTAAGNGEDENDAWYLQGMYVVKDDGRPSIVPLVRVDSYEMNDGSDEYKSYTLNLGYYFTQNIKGFAEFSDQFDTPSGVDEEQRYTLQLEAAF</sequence>
<evidence type="ECO:0000313" key="3">
    <source>
        <dbReference type="Proteomes" id="UP000295707"/>
    </source>
</evidence>
<keyword evidence="1" id="KW-0732">Signal</keyword>
<keyword evidence="3" id="KW-1185">Reference proteome</keyword>
<accession>A0A4V2PGK4</accession>
<reference evidence="2 3" key="1">
    <citation type="submission" date="2019-03" db="EMBL/GenBank/DDBJ databases">
        <title>Genomic Encyclopedia of Type Strains, Phase IV (KMG-IV): sequencing the most valuable type-strain genomes for metagenomic binning, comparative biology and taxonomic classification.</title>
        <authorList>
            <person name="Goeker M."/>
        </authorList>
    </citation>
    <scope>NUCLEOTIDE SEQUENCE [LARGE SCALE GENOMIC DNA]</scope>
    <source>
        <strain evidence="2 3">DSM 19610</strain>
    </source>
</reference>
<dbReference type="OrthoDB" id="9771424at2"/>
<evidence type="ECO:0000256" key="1">
    <source>
        <dbReference type="SAM" id="SignalP"/>
    </source>
</evidence>
<protein>
    <recommendedName>
        <fullName evidence="4">Cytochrome c domain-containing protein</fullName>
    </recommendedName>
</protein>
<organism evidence="2 3">
    <name type="scientific">Thiogranum longum</name>
    <dbReference type="NCBI Taxonomy" id="1537524"/>
    <lineage>
        <taxon>Bacteria</taxon>
        <taxon>Pseudomonadati</taxon>
        <taxon>Pseudomonadota</taxon>
        <taxon>Gammaproteobacteria</taxon>
        <taxon>Chromatiales</taxon>
        <taxon>Ectothiorhodospiraceae</taxon>
        <taxon>Thiogranum</taxon>
    </lineage>
</organism>
<proteinExistence type="predicted"/>
<evidence type="ECO:0000313" key="2">
    <source>
        <dbReference type="EMBL" id="TCK17166.1"/>
    </source>
</evidence>
<name>A0A4V2PGK4_9GAMM</name>
<dbReference type="SUPFAM" id="SSF56935">
    <property type="entry name" value="Porins"/>
    <property type="match status" value="1"/>
</dbReference>
<dbReference type="InterPro" id="IPR023614">
    <property type="entry name" value="Porin_dom_sf"/>
</dbReference>
<feature type="signal peptide" evidence="1">
    <location>
        <begin position="1"/>
        <end position="25"/>
    </location>
</feature>
<gene>
    <name evidence="2" type="ORF">DFR30_0387</name>
</gene>